<feature type="binding site" evidence="8">
    <location>
        <position position="9"/>
    </location>
    <ligand>
        <name>Zn(2+)</name>
        <dbReference type="ChEBI" id="CHEBI:29105"/>
    </ligand>
</feature>
<dbReference type="FunFam" id="3.30.160.60:FF:000870">
    <property type="entry name" value="zinc finger protein 197 isoform X1"/>
    <property type="match status" value="1"/>
</dbReference>
<dbReference type="FunFam" id="3.30.160.60:FF:000446">
    <property type="entry name" value="Zinc finger protein"/>
    <property type="match status" value="1"/>
</dbReference>
<accession>A0A8S4DWQ1</accession>
<dbReference type="InterPro" id="IPR013087">
    <property type="entry name" value="Znf_C2H2_type"/>
</dbReference>
<dbReference type="GO" id="GO:0000981">
    <property type="term" value="F:DNA-binding transcription factor activity, RNA polymerase II-specific"/>
    <property type="evidence" value="ECO:0007669"/>
    <property type="project" value="TreeGrafter"/>
</dbReference>
<dbReference type="Pfam" id="PF13912">
    <property type="entry name" value="zf-C2H2_6"/>
    <property type="match status" value="1"/>
</dbReference>
<evidence type="ECO:0000256" key="2">
    <source>
        <dbReference type="ARBA" id="ARBA00022723"/>
    </source>
</evidence>
<dbReference type="SMART" id="SM00355">
    <property type="entry name" value="ZnF_C2H2"/>
    <property type="match status" value="9"/>
</dbReference>
<dbReference type="PANTHER" id="PTHR24409:SF295">
    <property type="entry name" value="AZ2-RELATED"/>
    <property type="match status" value="1"/>
</dbReference>
<evidence type="ECO:0000256" key="1">
    <source>
        <dbReference type="ARBA" id="ARBA00004123"/>
    </source>
</evidence>
<dbReference type="GO" id="GO:0000977">
    <property type="term" value="F:RNA polymerase II transcription regulatory region sequence-specific DNA binding"/>
    <property type="evidence" value="ECO:0007669"/>
    <property type="project" value="TreeGrafter"/>
</dbReference>
<dbReference type="PROSITE" id="PS51915">
    <property type="entry name" value="ZAD"/>
    <property type="match status" value="1"/>
</dbReference>
<feature type="compositionally biased region" description="Basic and acidic residues" evidence="9">
    <location>
        <begin position="135"/>
        <end position="144"/>
    </location>
</feature>
<dbReference type="GO" id="GO:0008270">
    <property type="term" value="F:zinc ion binding"/>
    <property type="evidence" value="ECO:0007669"/>
    <property type="project" value="UniProtKB-UniRule"/>
</dbReference>
<feature type="domain" description="C2H2-type" evidence="10">
    <location>
        <begin position="474"/>
        <end position="501"/>
    </location>
</feature>
<feature type="binding site" evidence="8">
    <location>
        <position position="62"/>
    </location>
    <ligand>
        <name>Zn(2+)</name>
        <dbReference type="ChEBI" id="CHEBI:29105"/>
    </ligand>
</feature>
<evidence type="ECO:0000313" key="13">
    <source>
        <dbReference type="Proteomes" id="UP000653454"/>
    </source>
</evidence>
<dbReference type="AlphaFoldDB" id="A0A8S4DWQ1"/>
<feature type="region of interest" description="Disordered" evidence="9">
    <location>
        <begin position="125"/>
        <end position="150"/>
    </location>
</feature>
<evidence type="ECO:0000259" key="10">
    <source>
        <dbReference type="PROSITE" id="PS50157"/>
    </source>
</evidence>
<protein>
    <submittedName>
        <fullName evidence="12">(diamondback moth) hypothetical protein</fullName>
    </submittedName>
</protein>
<feature type="binding site" evidence="8">
    <location>
        <position position="59"/>
    </location>
    <ligand>
        <name>Zn(2+)</name>
        <dbReference type="ChEBI" id="CHEBI:29105"/>
    </ligand>
</feature>
<dbReference type="PROSITE" id="PS50157">
    <property type="entry name" value="ZINC_FINGER_C2H2_2"/>
    <property type="match status" value="5"/>
</dbReference>
<feature type="domain" description="C2H2-type" evidence="10">
    <location>
        <begin position="446"/>
        <end position="474"/>
    </location>
</feature>
<gene>
    <name evidence="12" type="ORF">PLXY2_LOCUS3600</name>
</gene>
<dbReference type="Pfam" id="PF07776">
    <property type="entry name" value="zf-AD"/>
    <property type="match status" value="1"/>
</dbReference>
<comment type="subcellular location">
    <subcellularLocation>
        <location evidence="1">Nucleus</location>
    </subcellularLocation>
</comment>
<keyword evidence="13" id="KW-1185">Reference proteome</keyword>
<sequence>MWAGDPNVCRCCLSATGDTDLTAENIINGHKEVFSDMLHQCFGVYLSRLTELGCSRWVCQACVQQLRAACAFRKQVVDAEECVVAFFEDNSGLQDKEIKSEIEDDDFFDTENRSENLMSKKIVKHKIHKKRGDRRTRMNDRDSTDDSDTPLTELSRLKSVAAQNEPLLPEDKDQFCVESLEVKHDFVFGNNDLNDNVDKTENDSPTIEPVSPPKHISERKKVIQTCNTVLKHTTACPFRHHKSWFQCFFCLEEFREIKLLRQHTSQMHQDIDKELKKIKRFPRSLQIDISELNCIDCVDFDVNLNNITSLKEHLISRHNLKIYTECIADYKVDTSPYTCHICKLEFHVFRSLTTHLNEHYANCICDVCGKSFINSKRLKVHKRTHESGAFPCNLCGKVLKTKTSKANHMETHSKRILKCQICSQPMKHYNDRVKHMSNVHNITHKFKCPVCPKEYNIRHYLATHMRQTHGNKNKKCAECGMAFITNHSLKKHMLKHSGEKPYECNVCRKAYARSYTLKEHMRSHENEGF</sequence>
<keyword evidence="2 8" id="KW-0479">Metal-binding</keyword>
<proteinExistence type="predicted"/>
<dbReference type="EMBL" id="CAJHNJ030000009">
    <property type="protein sequence ID" value="CAG9106479.1"/>
    <property type="molecule type" value="Genomic_DNA"/>
</dbReference>
<feature type="domain" description="C2H2-type" evidence="10">
    <location>
        <begin position="502"/>
        <end position="529"/>
    </location>
</feature>
<organism evidence="12 13">
    <name type="scientific">Plutella xylostella</name>
    <name type="common">Diamondback moth</name>
    <name type="synonym">Plutella maculipennis</name>
    <dbReference type="NCBI Taxonomy" id="51655"/>
    <lineage>
        <taxon>Eukaryota</taxon>
        <taxon>Metazoa</taxon>
        <taxon>Ecdysozoa</taxon>
        <taxon>Arthropoda</taxon>
        <taxon>Hexapoda</taxon>
        <taxon>Insecta</taxon>
        <taxon>Pterygota</taxon>
        <taxon>Neoptera</taxon>
        <taxon>Endopterygota</taxon>
        <taxon>Lepidoptera</taxon>
        <taxon>Glossata</taxon>
        <taxon>Ditrysia</taxon>
        <taxon>Yponomeutoidea</taxon>
        <taxon>Plutellidae</taxon>
        <taxon>Plutella</taxon>
    </lineage>
</organism>
<evidence type="ECO:0000256" key="7">
    <source>
        <dbReference type="PROSITE-ProRule" id="PRU00042"/>
    </source>
</evidence>
<dbReference type="InterPro" id="IPR012934">
    <property type="entry name" value="Znf_AD"/>
</dbReference>
<evidence type="ECO:0000259" key="11">
    <source>
        <dbReference type="PROSITE" id="PS51915"/>
    </source>
</evidence>
<keyword evidence="5 8" id="KW-0862">Zinc</keyword>
<feature type="domain" description="C2H2-type" evidence="10">
    <location>
        <begin position="390"/>
        <end position="413"/>
    </location>
</feature>
<dbReference type="PROSITE" id="PS00028">
    <property type="entry name" value="ZINC_FINGER_C2H2_1"/>
    <property type="match status" value="6"/>
</dbReference>
<dbReference type="Gene3D" id="3.30.160.60">
    <property type="entry name" value="Classic Zinc Finger"/>
    <property type="match status" value="4"/>
</dbReference>
<dbReference type="PANTHER" id="PTHR24409">
    <property type="entry name" value="ZINC FINGER PROTEIN 142"/>
    <property type="match status" value="1"/>
</dbReference>
<reference evidence="12" key="1">
    <citation type="submission" date="2020-11" db="EMBL/GenBank/DDBJ databases">
        <authorList>
            <person name="Whiteford S."/>
        </authorList>
    </citation>
    <scope>NUCLEOTIDE SEQUENCE</scope>
</reference>
<evidence type="ECO:0000256" key="4">
    <source>
        <dbReference type="ARBA" id="ARBA00022771"/>
    </source>
</evidence>
<dbReference type="Proteomes" id="UP000653454">
    <property type="component" value="Unassembled WGS sequence"/>
</dbReference>
<evidence type="ECO:0000256" key="3">
    <source>
        <dbReference type="ARBA" id="ARBA00022737"/>
    </source>
</evidence>
<evidence type="ECO:0000256" key="5">
    <source>
        <dbReference type="ARBA" id="ARBA00022833"/>
    </source>
</evidence>
<feature type="domain" description="C2H2-type" evidence="10">
    <location>
        <begin position="363"/>
        <end position="385"/>
    </location>
</feature>
<dbReference type="InterPro" id="IPR036236">
    <property type="entry name" value="Znf_C2H2_sf"/>
</dbReference>
<evidence type="ECO:0000256" key="6">
    <source>
        <dbReference type="ARBA" id="ARBA00023242"/>
    </source>
</evidence>
<feature type="domain" description="ZAD" evidence="11">
    <location>
        <begin position="7"/>
        <end position="86"/>
    </location>
</feature>
<feature type="compositionally biased region" description="Basic residues" evidence="9">
    <location>
        <begin position="125"/>
        <end position="134"/>
    </location>
</feature>
<keyword evidence="3" id="KW-0677">Repeat</keyword>
<evidence type="ECO:0000256" key="8">
    <source>
        <dbReference type="PROSITE-ProRule" id="PRU01263"/>
    </source>
</evidence>
<keyword evidence="4 7" id="KW-0863">Zinc-finger</keyword>
<dbReference type="GO" id="GO:0005634">
    <property type="term" value="C:nucleus"/>
    <property type="evidence" value="ECO:0007669"/>
    <property type="project" value="UniProtKB-SubCell"/>
</dbReference>
<dbReference type="SMART" id="SM00868">
    <property type="entry name" value="zf-AD"/>
    <property type="match status" value="1"/>
</dbReference>
<dbReference type="SUPFAM" id="SSF57667">
    <property type="entry name" value="beta-beta-alpha zinc fingers"/>
    <property type="match status" value="4"/>
</dbReference>
<evidence type="ECO:0000256" key="9">
    <source>
        <dbReference type="SAM" id="MobiDB-lite"/>
    </source>
</evidence>
<comment type="caution">
    <text evidence="12">The sequence shown here is derived from an EMBL/GenBank/DDBJ whole genome shotgun (WGS) entry which is preliminary data.</text>
</comment>
<feature type="binding site" evidence="8">
    <location>
        <position position="12"/>
    </location>
    <ligand>
        <name>Zn(2+)</name>
        <dbReference type="ChEBI" id="CHEBI:29105"/>
    </ligand>
</feature>
<name>A0A8S4DWQ1_PLUXY</name>
<keyword evidence="6" id="KW-0539">Nucleus</keyword>
<dbReference type="Pfam" id="PF00096">
    <property type="entry name" value="zf-C2H2"/>
    <property type="match status" value="4"/>
</dbReference>
<feature type="region of interest" description="Disordered" evidence="9">
    <location>
        <begin position="194"/>
        <end position="215"/>
    </location>
</feature>
<evidence type="ECO:0000313" key="12">
    <source>
        <dbReference type="EMBL" id="CAG9106479.1"/>
    </source>
</evidence>